<feature type="domain" description="DUF7580" evidence="7">
    <location>
        <begin position="230"/>
        <end position="355"/>
    </location>
</feature>
<dbReference type="PROSITE" id="PS00138">
    <property type="entry name" value="SUBTILASE_SER"/>
    <property type="match status" value="1"/>
</dbReference>
<evidence type="ECO:0000313" key="9">
    <source>
        <dbReference type="Proteomes" id="UP000536711"/>
    </source>
</evidence>
<dbReference type="Gene3D" id="3.40.50.200">
    <property type="entry name" value="Peptidase S8/S53 domain"/>
    <property type="match status" value="1"/>
</dbReference>
<sequence>MESIYRQSVRDSWKLLEAIDPLFQDEEILPTIALAIQGQYGPLQGQRLAQLKNSITKLRIDMQFSTVLRHDANIDLLDEEDTHRLPQHTCAVLEIFESLVKDQVLSLHTIKSLGITKIQVQLQGIEEVAEPGLQGEQEDDGWDNLPSPGSLNPVCRFISHPKLLQPRANRWKIEAQAQYLTEADVMLIRETIEGEKKGKLHFDLSNEFSKKEIFGEKNESCHKSGWFESSFMSSWIHRHWRHDAIYISQCPQKLQRLDQLQLRMPCTLYEGADKNEYRTEAIASFGVLLLELEANEIANWEDDDKDIEYGTLSNKVRLGRLLREWQEDVTDDYRNVSWACLDFDRLVNGLDNPKVDRRDAVMYKCIFEPLFKLLIRDFSKTTSKLFRGVEGPWENILQRSKISPSHFSKTKVSKHILFDDHDDPGNKEKWDPSSQCRAYADKFMDGLNLSLQQVGGMPTIPDGKRIRIAVLDSGVRSDERKIETALREGRIKEIKSWVDSEGDTHGHGTIITGLLLKMAPAAHIYVGKICDGKTIEEEHIPFIGEAIRWAVEKWKVDIISLSLGSEERHEAIESAVSFATGKGVMIFAAASNNGALTERARPARRDDVFCIHASDGLGNKGNMNPTPQEGTRNFSTFGVAVPARYDGKMVCKSGTSFATPIAAGFAATILHFIQTVDYEWSIQDRKMFYRKDGMQKIFVKMSERRDGYDFVNLAQLPWGGNNHEVARILEGLL</sequence>
<proteinExistence type="inferred from homology"/>
<comment type="similarity">
    <text evidence="1 5">Belongs to the peptidase S8 family.</text>
</comment>
<gene>
    <name evidence="8" type="ORF">FACUT_8303</name>
</gene>
<dbReference type="PANTHER" id="PTHR43806:SF11">
    <property type="entry name" value="CEREVISIN-RELATED"/>
    <property type="match status" value="1"/>
</dbReference>
<protein>
    <recommendedName>
        <fullName evidence="10">Peptidase S8/S53 domain-containing protein</fullName>
    </recommendedName>
</protein>
<keyword evidence="2 5" id="KW-0645">Protease</keyword>
<accession>A0A8H4JJS1</accession>
<organism evidence="8 9">
    <name type="scientific">Fusarium acutatum</name>
    <dbReference type="NCBI Taxonomy" id="78861"/>
    <lineage>
        <taxon>Eukaryota</taxon>
        <taxon>Fungi</taxon>
        <taxon>Dikarya</taxon>
        <taxon>Ascomycota</taxon>
        <taxon>Pezizomycotina</taxon>
        <taxon>Sordariomycetes</taxon>
        <taxon>Hypocreomycetidae</taxon>
        <taxon>Hypocreales</taxon>
        <taxon>Nectriaceae</taxon>
        <taxon>Fusarium</taxon>
        <taxon>Fusarium fujikuroi species complex</taxon>
    </lineage>
</organism>
<dbReference type="InterPro" id="IPR000209">
    <property type="entry name" value="Peptidase_S8/S53_dom"/>
</dbReference>
<reference evidence="8 9" key="1">
    <citation type="submission" date="2020-01" db="EMBL/GenBank/DDBJ databases">
        <title>Identification and distribution of gene clusters putatively required for synthesis of sphingolipid metabolism inhibitors in phylogenetically diverse species of the filamentous fungus Fusarium.</title>
        <authorList>
            <person name="Kim H.-S."/>
            <person name="Busman M."/>
            <person name="Brown D.W."/>
            <person name="Divon H."/>
            <person name="Uhlig S."/>
            <person name="Proctor R.H."/>
        </authorList>
    </citation>
    <scope>NUCLEOTIDE SEQUENCE [LARGE SCALE GENOMIC DNA]</scope>
    <source>
        <strain evidence="8 9">NRRL 13308</strain>
    </source>
</reference>
<feature type="active site" description="Charge relay system" evidence="5">
    <location>
        <position position="472"/>
    </location>
</feature>
<evidence type="ECO:0000259" key="7">
    <source>
        <dbReference type="Pfam" id="PF24476"/>
    </source>
</evidence>
<keyword evidence="4 5" id="KW-0720">Serine protease</keyword>
<evidence type="ECO:0000259" key="6">
    <source>
        <dbReference type="Pfam" id="PF00082"/>
    </source>
</evidence>
<dbReference type="CDD" id="cd00306">
    <property type="entry name" value="Peptidases_S8_S53"/>
    <property type="match status" value="1"/>
</dbReference>
<evidence type="ECO:0000313" key="8">
    <source>
        <dbReference type="EMBL" id="KAF4432615.1"/>
    </source>
</evidence>
<dbReference type="OrthoDB" id="206201at2759"/>
<dbReference type="EMBL" id="JAADJF010000233">
    <property type="protein sequence ID" value="KAF4432615.1"/>
    <property type="molecule type" value="Genomic_DNA"/>
</dbReference>
<dbReference type="InterPro" id="IPR023828">
    <property type="entry name" value="Peptidase_S8_Ser-AS"/>
</dbReference>
<dbReference type="SUPFAM" id="SSF52743">
    <property type="entry name" value="Subtilisin-like"/>
    <property type="match status" value="1"/>
</dbReference>
<dbReference type="Pfam" id="PF00082">
    <property type="entry name" value="Peptidase_S8"/>
    <property type="match status" value="1"/>
</dbReference>
<dbReference type="PRINTS" id="PR00723">
    <property type="entry name" value="SUBTILISIN"/>
</dbReference>
<evidence type="ECO:0008006" key="10">
    <source>
        <dbReference type="Google" id="ProtNLM"/>
    </source>
</evidence>
<evidence type="ECO:0000256" key="4">
    <source>
        <dbReference type="ARBA" id="ARBA00022825"/>
    </source>
</evidence>
<dbReference type="PANTHER" id="PTHR43806">
    <property type="entry name" value="PEPTIDASE S8"/>
    <property type="match status" value="1"/>
</dbReference>
<dbReference type="GO" id="GO:0006508">
    <property type="term" value="P:proteolysis"/>
    <property type="evidence" value="ECO:0007669"/>
    <property type="project" value="UniProtKB-KW"/>
</dbReference>
<dbReference type="Pfam" id="PF24476">
    <property type="entry name" value="DUF7580"/>
    <property type="match status" value="1"/>
</dbReference>
<keyword evidence="9" id="KW-1185">Reference proteome</keyword>
<evidence type="ECO:0000256" key="1">
    <source>
        <dbReference type="ARBA" id="ARBA00011073"/>
    </source>
</evidence>
<dbReference type="GO" id="GO:0004252">
    <property type="term" value="F:serine-type endopeptidase activity"/>
    <property type="evidence" value="ECO:0007669"/>
    <property type="project" value="UniProtKB-UniRule"/>
</dbReference>
<evidence type="ECO:0000256" key="5">
    <source>
        <dbReference type="PROSITE-ProRule" id="PRU01240"/>
    </source>
</evidence>
<feature type="active site" description="Charge relay system" evidence="5">
    <location>
        <position position="656"/>
    </location>
</feature>
<feature type="active site" description="Charge relay system" evidence="5">
    <location>
        <position position="507"/>
    </location>
</feature>
<dbReference type="InterPro" id="IPR050131">
    <property type="entry name" value="Peptidase_S8_subtilisin-like"/>
</dbReference>
<evidence type="ECO:0000256" key="2">
    <source>
        <dbReference type="ARBA" id="ARBA00022670"/>
    </source>
</evidence>
<dbReference type="InterPro" id="IPR015500">
    <property type="entry name" value="Peptidase_S8_subtilisin-rel"/>
</dbReference>
<name>A0A8H4JJS1_9HYPO</name>
<feature type="domain" description="Peptidase S8/S53" evidence="6">
    <location>
        <begin position="463"/>
        <end position="674"/>
    </location>
</feature>
<keyword evidence="3 5" id="KW-0378">Hydrolase</keyword>
<comment type="caution">
    <text evidence="8">The sequence shown here is derived from an EMBL/GenBank/DDBJ whole genome shotgun (WGS) entry which is preliminary data.</text>
</comment>
<dbReference type="PROSITE" id="PS51892">
    <property type="entry name" value="SUBTILASE"/>
    <property type="match status" value="1"/>
</dbReference>
<evidence type="ECO:0000256" key="3">
    <source>
        <dbReference type="ARBA" id="ARBA00022801"/>
    </source>
</evidence>
<dbReference type="InterPro" id="IPR036852">
    <property type="entry name" value="Peptidase_S8/S53_dom_sf"/>
</dbReference>
<dbReference type="Proteomes" id="UP000536711">
    <property type="component" value="Unassembled WGS sequence"/>
</dbReference>
<dbReference type="AlphaFoldDB" id="A0A8H4JJS1"/>
<dbReference type="InterPro" id="IPR056002">
    <property type="entry name" value="DUF7580"/>
</dbReference>